<dbReference type="GO" id="GO:0009055">
    <property type="term" value="F:electron transfer activity"/>
    <property type="evidence" value="ECO:0007669"/>
    <property type="project" value="InterPro"/>
</dbReference>
<dbReference type="Pfam" id="PF00034">
    <property type="entry name" value="Cytochrom_C"/>
    <property type="match status" value="1"/>
</dbReference>
<feature type="domain" description="Cytochrome c" evidence="5">
    <location>
        <begin position="23"/>
        <end position="113"/>
    </location>
</feature>
<keyword evidence="1 4" id="KW-0349">Heme</keyword>
<dbReference type="RefSeq" id="WP_101185128.1">
    <property type="nucleotide sequence ID" value="NZ_CP031218.1"/>
</dbReference>
<evidence type="ECO:0000313" key="7">
    <source>
        <dbReference type="Proteomes" id="UP000233248"/>
    </source>
</evidence>
<dbReference type="EMBL" id="NXIF01000034">
    <property type="protein sequence ID" value="PKI80455.1"/>
    <property type="molecule type" value="Genomic_DNA"/>
</dbReference>
<accession>A0A2N1J1L7</accession>
<evidence type="ECO:0000256" key="1">
    <source>
        <dbReference type="ARBA" id="ARBA00022617"/>
    </source>
</evidence>
<keyword evidence="2 4" id="KW-0479">Metal-binding</keyword>
<evidence type="ECO:0000256" key="2">
    <source>
        <dbReference type="ARBA" id="ARBA00022723"/>
    </source>
</evidence>
<reference evidence="6 7" key="1">
    <citation type="submission" date="2017-09" db="EMBL/GenBank/DDBJ databases">
        <title>Genomics of the genus Arcobacter.</title>
        <authorList>
            <person name="Perez-Cataluna A."/>
            <person name="Figueras M.J."/>
            <person name="Salas-Masso N."/>
        </authorList>
    </citation>
    <scope>NUCLEOTIDE SEQUENCE [LARGE SCALE GENOMIC DNA]</scope>
    <source>
        <strain evidence="6 7">DSM 18005</strain>
    </source>
</reference>
<evidence type="ECO:0000313" key="6">
    <source>
        <dbReference type="EMBL" id="PKI80455.1"/>
    </source>
</evidence>
<organism evidence="6 7">
    <name type="scientific">Malaciobacter halophilus</name>
    <dbReference type="NCBI Taxonomy" id="197482"/>
    <lineage>
        <taxon>Bacteria</taxon>
        <taxon>Pseudomonadati</taxon>
        <taxon>Campylobacterota</taxon>
        <taxon>Epsilonproteobacteria</taxon>
        <taxon>Campylobacterales</taxon>
        <taxon>Arcobacteraceae</taxon>
        <taxon>Malaciobacter</taxon>
    </lineage>
</organism>
<dbReference type="Proteomes" id="UP000233248">
    <property type="component" value="Unassembled WGS sequence"/>
</dbReference>
<evidence type="ECO:0000256" key="3">
    <source>
        <dbReference type="ARBA" id="ARBA00023004"/>
    </source>
</evidence>
<dbReference type="Gene3D" id="1.10.760.10">
    <property type="entry name" value="Cytochrome c-like domain"/>
    <property type="match status" value="2"/>
</dbReference>
<evidence type="ECO:0000259" key="5">
    <source>
        <dbReference type="PROSITE" id="PS51007"/>
    </source>
</evidence>
<sequence>MQTKRVLYLIFIVSFLGIGLHAKGNYSSKEIYASMCSKCHGIKAEGNIKKEAPALNNIGLNELEISLYDLKGGASYQSSGTNHDIMQHNMKKIIQKGMDYNSKEMAKYIFFTFNKDAKSYKKGSKYTVSQIYMQMCSKCHGTNAQGNPNKNAPALNNMLVHDLELELQDIQNKTLTQSSGTNHDIMERNHEIIEKKGMSYSPKEMAEYIHTNFYKK</sequence>
<dbReference type="SUPFAM" id="SSF46626">
    <property type="entry name" value="Cytochrome c"/>
    <property type="match status" value="2"/>
</dbReference>
<dbReference type="InterPro" id="IPR036909">
    <property type="entry name" value="Cyt_c-like_dom_sf"/>
</dbReference>
<proteinExistence type="predicted"/>
<dbReference type="GO" id="GO:0020037">
    <property type="term" value="F:heme binding"/>
    <property type="evidence" value="ECO:0007669"/>
    <property type="project" value="InterPro"/>
</dbReference>
<evidence type="ECO:0000256" key="4">
    <source>
        <dbReference type="PROSITE-ProRule" id="PRU00433"/>
    </source>
</evidence>
<dbReference type="AlphaFoldDB" id="A0A2N1J1L7"/>
<gene>
    <name evidence="6" type="ORF">CP960_09220</name>
</gene>
<comment type="caution">
    <text evidence="6">The sequence shown here is derived from an EMBL/GenBank/DDBJ whole genome shotgun (WGS) entry which is preliminary data.</text>
</comment>
<keyword evidence="7" id="KW-1185">Reference proteome</keyword>
<dbReference type="OrthoDB" id="9811395at2"/>
<name>A0A2N1J1L7_9BACT</name>
<protein>
    <recommendedName>
        <fullName evidence="5">Cytochrome c domain-containing protein</fullName>
    </recommendedName>
</protein>
<dbReference type="PROSITE" id="PS51007">
    <property type="entry name" value="CYTC"/>
    <property type="match status" value="1"/>
</dbReference>
<keyword evidence="3 4" id="KW-0408">Iron</keyword>
<dbReference type="InterPro" id="IPR009056">
    <property type="entry name" value="Cyt_c-like_dom"/>
</dbReference>
<dbReference type="GO" id="GO:0046872">
    <property type="term" value="F:metal ion binding"/>
    <property type="evidence" value="ECO:0007669"/>
    <property type="project" value="UniProtKB-KW"/>
</dbReference>
<dbReference type="KEGG" id="ahs:AHALO_0199"/>